<keyword evidence="1" id="KW-0677">Repeat</keyword>
<dbReference type="EMBL" id="QZFU01000024">
    <property type="protein sequence ID" value="RJO72957.1"/>
    <property type="molecule type" value="Genomic_DNA"/>
</dbReference>
<evidence type="ECO:0000256" key="1">
    <source>
        <dbReference type="ARBA" id="ARBA00022737"/>
    </source>
</evidence>
<dbReference type="GO" id="GO:0006508">
    <property type="term" value="P:proteolysis"/>
    <property type="evidence" value="ECO:0007669"/>
    <property type="project" value="InterPro"/>
</dbReference>
<gene>
    <name evidence="4" type="ORF">D5S18_21990</name>
</gene>
<accession>A0A3A4KFR1</accession>
<keyword evidence="5" id="KW-1185">Reference proteome</keyword>
<dbReference type="OrthoDB" id="3261206at2"/>
<dbReference type="RefSeq" id="WP_120042977.1">
    <property type="nucleotide sequence ID" value="NZ_QZFU01000024.1"/>
</dbReference>
<dbReference type="InterPro" id="IPR056884">
    <property type="entry name" value="NPHP3-like_N"/>
</dbReference>
<reference evidence="4 5" key="1">
    <citation type="submission" date="2018-09" db="EMBL/GenBank/DDBJ databases">
        <title>YIM PH21274 draft genome.</title>
        <authorList>
            <person name="Miao C."/>
        </authorList>
    </citation>
    <scope>NUCLEOTIDE SEQUENCE [LARGE SCALE GENOMIC DNA]</scope>
    <source>
        <strain evidence="4 5">YIM PH 21724</strain>
    </source>
</reference>
<dbReference type="GO" id="GO:0004197">
    <property type="term" value="F:cysteine-type endopeptidase activity"/>
    <property type="evidence" value="ECO:0007669"/>
    <property type="project" value="InterPro"/>
</dbReference>
<dbReference type="SUPFAM" id="SSF52129">
    <property type="entry name" value="Caspase-like"/>
    <property type="match status" value="1"/>
</dbReference>
<evidence type="ECO:0000259" key="3">
    <source>
        <dbReference type="Pfam" id="PF24883"/>
    </source>
</evidence>
<feature type="domain" description="Nephrocystin 3-like N-terminal" evidence="3">
    <location>
        <begin position="286"/>
        <end position="419"/>
    </location>
</feature>
<sequence length="1325" mass="144389">MRLPDSHDSRVVLIGTSRYAEDSGFASLPAIARSVRELAEFLRATTGLEHVQVVLDPPDAVPVSRALSAAEESAVDLLLFYYVGHGVAIDNELHLTHGGSRAEDAAFTTVPYSAVRARIRAARAKVKIVVLDCCHSGKAFGRDVLAADPLGEVVDIEGAFVLTATDEKTKFAAAADAEGRTAFTGALLALLRGGIPGGERYLTMSALYRELRARLPADNLPKPKALERGTAAELALAPNPAWRAPEIVLPSTESAAYFAQVRDIAPLGPLVDREIELAELNAFCDGPEPYLWWRAGPWAGKTALMSWFALHPPAHVRVVAFFITSRLAAQSDHVAFTEAVLDQLSVLLPAERIAVSAMGGNRDTLRRHLLDLAARRAAESGGRILLIVDGLDEDQGTPSIASLLPKHPGPGLRVLVASRPNPPVPLDVAGGHPLRTCRHRPLAQSKYAHDIRRAAQYELSTLLAHPGEAKHLGLITAAGGLTKTELADITGLPPYHFTQLLSGIVGRSFRARTTPFDTDSTYLFAHETLREEAENALGPALVDEYREQIHRWAEGYRAEGWPPETPNYLLTRYFSMLRTREDLPRMTALALDRARHDRMLHRTGGDIAARTEIAAVGAALAGQPDPDLLTLCRLALHRDRLAQRSNNIPTGLPAAFARLGAFERAANLARSLPDPVRRTEAHIALAAVPRDTAGHEQDRLLAESLVREIKDDSAEQERLCAELIAALVAVGDIGNAEKLIDAIHDPYLELIVQGILVPVWLEAGRPEDALRALRRVEILAERFVSAKYQGRAQVALARALAEIGEFDRAESIVHGIDNPADRIAAAGGMLRALSRANLTDRARTIAEEMARIPEDEPETTRKYLVAVLIRSLAEAGFGRQARALHTEDDPSPEYFARLIDLGELDLAEQCARRIAAPEARADALTDLIVEFLDAGRESEARQLAEEVEADAIRMDNPLRYSEGLFALAGALLEAGELPLARAAAARIPLRFLRIRALVAQNGDLARFAGPRPSVSATGDGHLLELVEEVLLQHRLHPDTEPPLACAEQAVLHADHAEAALRLATILIEIGLARAGFDLIVEMPSVHHQISILAELGGPLVEAGLLEPVRRRLRSMEPVVRRLTDEGRPAVLRDLGIAYARIGDLPRAQTIAAAFDDLPPKAHIQLEIVAAHVKSGDLDIATELADTITYIHERIHALLTVAAAHTDRDTAEHLLTRAEHEATRIRGHGEMDDIALHLVDTALHLAQFDRTRTSADLADHPKTRAEALLRLTNALLTHHPIPHTEIHHLLADIWNTTDWYRPLPALAHLSPTLLRTLAQEILNPTT</sequence>
<dbReference type="Pfam" id="PF24883">
    <property type="entry name" value="NPHP3_N"/>
    <property type="match status" value="1"/>
</dbReference>
<name>A0A3A4KFR1_9NOCA</name>
<comment type="caution">
    <text evidence="4">The sequence shown here is derived from an EMBL/GenBank/DDBJ whole genome shotgun (WGS) entry which is preliminary data.</text>
</comment>
<dbReference type="Proteomes" id="UP000266677">
    <property type="component" value="Unassembled WGS sequence"/>
</dbReference>
<protein>
    <recommendedName>
        <fullName evidence="6">Caspase family protein</fullName>
    </recommendedName>
</protein>
<organism evidence="4 5">
    <name type="scientific">Nocardia panacis</name>
    <dbReference type="NCBI Taxonomy" id="2340916"/>
    <lineage>
        <taxon>Bacteria</taxon>
        <taxon>Bacillati</taxon>
        <taxon>Actinomycetota</taxon>
        <taxon>Actinomycetes</taxon>
        <taxon>Mycobacteriales</taxon>
        <taxon>Nocardiaceae</taxon>
        <taxon>Nocardia</taxon>
    </lineage>
</organism>
<dbReference type="InterPro" id="IPR011990">
    <property type="entry name" value="TPR-like_helical_dom_sf"/>
</dbReference>
<dbReference type="Gene3D" id="1.25.40.10">
    <property type="entry name" value="Tetratricopeptide repeat domain"/>
    <property type="match status" value="2"/>
</dbReference>
<dbReference type="Pfam" id="PF00656">
    <property type="entry name" value="Peptidase_C14"/>
    <property type="match status" value="1"/>
</dbReference>
<dbReference type="Gene3D" id="3.40.50.1460">
    <property type="match status" value="1"/>
</dbReference>
<feature type="domain" description="Peptidase C14 caspase" evidence="2">
    <location>
        <begin position="11"/>
        <end position="215"/>
    </location>
</feature>
<evidence type="ECO:0000313" key="4">
    <source>
        <dbReference type="EMBL" id="RJO72957.1"/>
    </source>
</evidence>
<proteinExistence type="predicted"/>
<evidence type="ECO:0000313" key="5">
    <source>
        <dbReference type="Proteomes" id="UP000266677"/>
    </source>
</evidence>
<dbReference type="InterPro" id="IPR011600">
    <property type="entry name" value="Pept_C14_caspase"/>
</dbReference>
<dbReference type="NCBIfam" id="NF047832">
    <property type="entry name" value="caspase_w_EACC1"/>
    <property type="match status" value="1"/>
</dbReference>
<dbReference type="InterPro" id="IPR029030">
    <property type="entry name" value="Caspase-like_dom_sf"/>
</dbReference>
<evidence type="ECO:0000259" key="2">
    <source>
        <dbReference type="Pfam" id="PF00656"/>
    </source>
</evidence>
<evidence type="ECO:0008006" key="6">
    <source>
        <dbReference type="Google" id="ProtNLM"/>
    </source>
</evidence>